<evidence type="ECO:0000256" key="2">
    <source>
        <dbReference type="ARBA" id="ARBA00004443"/>
    </source>
</evidence>
<evidence type="ECO:0000256" key="7">
    <source>
        <dbReference type="ARBA" id="ARBA00022660"/>
    </source>
</evidence>
<dbReference type="EMBL" id="BMAT01008175">
    <property type="protein sequence ID" value="GFR79486.1"/>
    <property type="molecule type" value="Genomic_DNA"/>
</dbReference>
<dbReference type="AlphaFoldDB" id="A0AAV4G2U8"/>
<proteinExistence type="inferred from homology"/>
<evidence type="ECO:0000256" key="6">
    <source>
        <dbReference type="ARBA" id="ARBA00022448"/>
    </source>
</evidence>
<keyword evidence="11" id="KW-0496">Mitochondrion</keyword>
<keyword evidence="7" id="KW-0679">Respiratory chain</keyword>
<comment type="function">
    <text evidence="1">Accessory subunit of the mitochondrial membrane respiratory chain NADH dehydrogenase (Complex I), that is believed not to be involved in catalysis. Complex I functions in the transfer of electrons from NADH to the respiratory chain. The immediate electron acceptor for the enzyme is believed to be ubiquinone.</text>
</comment>
<evidence type="ECO:0000256" key="12">
    <source>
        <dbReference type="ARBA" id="ARBA00023136"/>
    </source>
</evidence>
<evidence type="ECO:0000256" key="11">
    <source>
        <dbReference type="ARBA" id="ARBA00023128"/>
    </source>
</evidence>
<evidence type="ECO:0000313" key="15">
    <source>
        <dbReference type="EMBL" id="GFR79486.1"/>
    </source>
</evidence>
<evidence type="ECO:0000256" key="13">
    <source>
        <dbReference type="ARBA" id="ARBA00030360"/>
    </source>
</evidence>
<organism evidence="15 16">
    <name type="scientific">Elysia marginata</name>
    <dbReference type="NCBI Taxonomy" id="1093978"/>
    <lineage>
        <taxon>Eukaryota</taxon>
        <taxon>Metazoa</taxon>
        <taxon>Spiralia</taxon>
        <taxon>Lophotrochozoa</taxon>
        <taxon>Mollusca</taxon>
        <taxon>Gastropoda</taxon>
        <taxon>Heterobranchia</taxon>
        <taxon>Euthyneura</taxon>
        <taxon>Panpulmonata</taxon>
        <taxon>Sacoglossa</taxon>
        <taxon>Placobranchoidea</taxon>
        <taxon>Plakobranchidae</taxon>
        <taxon>Elysia</taxon>
    </lineage>
</organism>
<dbReference type="PANTHER" id="PTHR12485:SF1">
    <property type="entry name" value="NADH DEHYDROGENASE [UBIQUINONE] 1 ALPHA SUBCOMPLEX SUBUNIT 7"/>
    <property type="match status" value="1"/>
</dbReference>
<dbReference type="Pfam" id="PF07347">
    <property type="entry name" value="CI-B14_5a"/>
    <property type="match status" value="1"/>
</dbReference>
<keyword evidence="9" id="KW-0249">Electron transport</keyword>
<comment type="caution">
    <text evidence="15">The sequence shown here is derived from an EMBL/GenBank/DDBJ whole genome shotgun (WGS) entry which is preliminary data.</text>
</comment>
<evidence type="ECO:0000256" key="9">
    <source>
        <dbReference type="ARBA" id="ARBA00022982"/>
    </source>
</evidence>
<dbReference type="InterPro" id="IPR009947">
    <property type="entry name" value="NDUA7"/>
</dbReference>
<evidence type="ECO:0000256" key="10">
    <source>
        <dbReference type="ARBA" id="ARBA00022990"/>
    </source>
</evidence>
<keyword evidence="8" id="KW-0999">Mitochondrion inner membrane</keyword>
<keyword evidence="6" id="KW-0813">Transport</keyword>
<sequence length="142" mass="15714">MMANNRRLALQAGKFEQITPFSLERQSFMEKKTLDSKPQTDKARCLATLQLMLEVLPVSYKKLEIGCSVSQPKPSIPPGVSSKLADNYYYTRDGRREVQQPTVVYNASQKMLEGGEAASLSKAPLPGVGYDWETGKPALSSK</sequence>
<evidence type="ECO:0000256" key="5">
    <source>
        <dbReference type="ARBA" id="ARBA00016383"/>
    </source>
</evidence>
<evidence type="ECO:0000256" key="1">
    <source>
        <dbReference type="ARBA" id="ARBA00003195"/>
    </source>
</evidence>
<evidence type="ECO:0000256" key="3">
    <source>
        <dbReference type="ARBA" id="ARBA00005482"/>
    </source>
</evidence>
<keyword evidence="10" id="KW-0007">Acetylation</keyword>
<keyword evidence="12" id="KW-0472">Membrane</keyword>
<comment type="similarity">
    <text evidence="3">Belongs to the complex I NDUFA7 subunit family.</text>
</comment>
<reference evidence="15 16" key="1">
    <citation type="journal article" date="2021" name="Elife">
        <title>Chloroplast acquisition without the gene transfer in kleptoplastic sea slugs, Plakobranchus ocellatus.</title>
        <authorList>
            <person name="Maeda T."/>
            <person name="Takahashi S."/>
            <person name="Yoshida T."/>
            <person name="Shimamura S."/>
            <person name="Takaki Y."/>
            <person name="Nagai Y."/>
            <person name="Toyoda A."/>
            <person name="Suzuki Y."/>
            <person name="Arimoto A."/>
            <person name="Ishii H."/>
            <person name="Satoh N."/>
            <person name="Nishiyama T."/>
            <person name="Hasebe M."/>
            <person name="Maruyama T."/>
            <person name="Minagawa J."/>
            <person name="Obokata J."/>
            <person name="Shigenobu S."/>
        </authorList>
    </citation>
    <scope>NUCLEOTIDE SEQUENCE [LARGE SCALE GENOMIC DNA]</scope>
</reference>
<name>A0AAV4G2U8_9GAST</name>
<evidence type="ECO:0000313" key="16">
    <source>
        <dbReference type="Proteomes" id="UP000762676"/>
    </source>
</evidence>
<dbReference type="Proteomes" id="UP000762676">
    <property type="component" value="Unassembled WGS sequence"/>
</dbReference>
<gene>
    <name evidence="15" type="ORF">ElyMa_004021700</name>
</gene>
<keyword evidence="16" id="KW-1185">Reference proteome</keyword>
<dbReference type="PANTHER" id="PTHR12485">
    <property type="entry name" value="NADH-UBIQUINONE OXIDOREDUCTASE SUBUNIT B"/>
    <property type="match status" value="1"/>
</dbReference>
<comment type="subcellular location">
    <subcellularLocation>
        <location evidence="2">Mitochondrion inner membrane</location>
        <topology evidence="2">Peripheral membrane protein</topology>
        <orientation evidence="2">Matrix side</orientation>
    </subcellularLocation>
</comment>
<comment type="subunit">
    <text evidence="4">Complex I is composed of 45 different subunits.</text>
</comment>
<evidence type="ECO:0000256" key="14">
    <source>
        <dbReference type="ARBA" id="ARBA00033401"/>
    </source>
</evidence>
<evidence type="ECO:0000256" key="8">
    <source>
        <dbReference type="ARBA" id="ARBA00022792"/>
    </source>
</evidence>
<protein>
    <recommendedName>
        <fullName evidence="5">NADH dehydrogenase [ubiquinone] 1 alpha subcomplex subunit 7</fullName>
    </recommendedName>
    <alternativeName>
        <fullName evidence="14">Complex I-B14.5a</fullName>
    </alternativeName>
    <alternativeName>
        <fullName evidence="13">NADH-ubiquinone oxidoreductase subunit B14.5a</fullName>
    </alternativeName>
</protein>
<dbReference type="GO" id="GO:0005743">
    <property type="term" value="C:mitochondrial inner membrane"/>
    <property type="evidence" value="ECO:0007669"/>
    <property type="project" value="UniProtKB-SubCell"/>
</dbReference>
<accession>A0AAV4G2U8</accession>
<dbReference type="GO" id="GO:0006120">
    <property type="term" value="P:mitochondrial electron transport, NADH to ubiquinone"/>
    <property type="evidence" value="ECO:0007669"/>
    <property type="project" value="TreeGrafter"/>
</dbReference>
<evidence type="ECO:0000256" key="4">
    <source>
        <dbReference type="ARBA" id="ARBA00011533"/>
    </source>
</evidence>